<dbReference type="Pfam" id="PF07366">
    <property type="entry name" value="SnoaL"/>
    <property type="match status" value="1"/>
</dbReference>
<reference evidence="1 2" key="1">
    <citation type="journal article" date="2019" name="Int. J. Syst. Evol. Microbiol.">
        <title>The Global Catalogue of Microorganisms (GCM) 10K type strain sequencing project: providing services to taxonomists for standard genome sequencing and annotation.</title>
        <authorList>
            <consortium name="The Broad Institute Genomics Platform"/>
            <consortium name="The Broad Institute Genome Sequencing Center for Infectious Disease"/>
            <person name="Wu L."/>
            <person name="Ma J."/>
        </authorList>
    </citation>
    <scope>NUCLEOTIDE SEQUENCE [LARGE SCALE GENOMIC DNA]</scope>
    <source>
        <strain evidence="1 2">JCM 14735</strain>
    </source>
</reference>
<evidence type="ECO:0000313" key="1">
    <source>
        <dbReference type="EMBL" id="GAA1747321.1"/>
    </source>
</evidence>
<accession>A0ABN2K2W3</accession>
<keyword evidence="2" id="KW-1185">Reference proteome</keyword>
<dbReference type="EMBL" id="BAAAOA010000005">
    <property type="protein sequence ID" value="GAA1747321.1"/>
    <property type="molecule type" value="Genomic_DNA"/>
</dbReference>
<sequence length="73" mass="7670">MVAFPDTVLQVEEVLVDGDKVVTRWVCAGTHTGLLAPPAGEIPPTGRRVSIPTAVVSRWGEDGLIGRNTATST</sequence>
<dbReference type="SUPFAM" id="SSF54427">
    <property type="entry name" value="NTF2-like"/>
    <property type="match status" value="1"/>
</dbReference>
<dbReference type="InterPro" id="IPR032710">
    <property type="entry name" value="NTF2-like_dom_sf"/>
</dbReference>
<evidence type="ECO:0000313" key="2">
    <source>
        <dbReference type="Proteomes" id="UP001501204"/>
    </source>
</evidence>
<gene>
    <name evidence="1" type="ORF">GCM10009767_02580</name>
</gene>
<protein>
    <recommendedName>
        <fullName evidence="3">Ester cyclase</fullName>
    </recommendedName>
</protein>
<dbReference type="Proteomes" id="UP001501204">
    <property type="component" value="Unassembled WGS sequence"/>
</dbReference>
<name>A0ABN2K2W3_9MICC</name>
<comment type="caution">
    <text evidence="1">The sequence shown here is derived from an EMBL/GenBank/DDBJ whole genome shotgun (WGS) entry which is preliminary data.</text>
</comment>
<proteinExistence type="predicted"/>
<evidence type="ECO:0008006" key="3">
    <source>
        <dbReference type="Google" id="ProtNLM"/>
    </source>
</evidence>
<dbReference type="RefSeq" id="WP_425552487.1">
    <property type="nucleotide sequence ID" value="NZ_BAAAOA010000005.1"/>
</dbReference>
<dbReference type="InterPro" id="IPR009959">
    <property type="entry name" value="Cyclase_SnoaL-like"/>
</dbReference>
<organism evidence="1 2">
    <name type="scientific">Kocuria aegyptia</name>
    <dbReference type="NCBI Taxonomy" id="330943"/>
    <lineage>
        <taxon>Bacteria</taxon>
        <taxon>Bacillati</taxon>
        <taxon>Actinomycetota</taxon>
        <taxon>Actinomycetes</taxon>
        <taxon>Micrococcales</taxon>
        <taxon>Micrococcaceae</taxon>
        <taxon>Kocuria</taxon>
    </lineage>
</organism>
<dbReference type="Gene3D" id="3.10.450.50">
    <property type="match status" value="1"/>
</dbReference>